<proteinExistence type="predicted"/>
<dbReference type="SUPFAM" id="SSF56112">
    <property type="entry name" value="Protein kinase-like (PK-like)"/>
    <property type="match status" value="1"/>
</dbReference>
<comment type="caution">
    <text evidence="3">The sequence shown here is derived from an EMBL/GenBank/DDBJ whole genome shotgun (WGS) entry which is preliminary data.</text>
</comment>
<reference evidence="3 4" key="1">
    <citation type="submission" date="2024-10" db="EMBL/GenBank/DDBJ databases">
        <authorList>
            <person name="Kim D."/>
        </authorList>
    </citation>
    <scope>NUCLEOTIDE SEQUENCE [LARGE SCALE GENOMIC DNA]</scope>
    <source>
        <strain evidence="3">BH-2024</strain>
    </source>
</reference>
<organism evidence="3 4">
    <name type="scientific">Heterodera trifolii</name>
    <dbReference type="NCBI Taxonomy" id="157864"/>
    <lineage>
        <taxon>Eukaryota</taxon>
        <taxon>Metazoa</taxon>
        <taxon>Ecdysozoa</taxon>
        <taxon>Nematoda</taxon>
        <taxon>Chromadorea</taxon>
        <taxon>Rhabditida</taxon>
        <taxon>Tylenchina</taxon>
        <taxon>Tylenchomorpha</taxon>
        <taxon>Tylenchoidea</taxon>
        <taxon>Heteroderidae</taxon>
        <taxon>Heteroderinae</taxon>
        <taxon>Heterodera</taxon>
    </lineage>
</organism>
<dbReference type="PROSITE" id="PS00108">
    <property type="entry name" value="PROTEIN_KINASE_ST"/>
    <property type="match status" value="1"/>
</dbReference>
<name>A0ABD2LZI6_9BILA</name>
<sequence>MEEGQKLRQSRHKGRLSKETRIVREQGQKGAEVLEETHRTAHEGQAMTKCRKCWWPSNPGMGLFPDRPADKLTLDARLVEDLGFDSLDLVELQWRRAKRVDSFNKLFPASTIATHMVVHRDLKPENLLLDE</sequence>
<gene>
    <name evidence="3" type="ORF">niasHT_010046</name>
</gene>
<dbReference type="InterPro" id="IPR036736">
    <property type="entry name" value="ACP-like_sf"/>
</dbReference>
<dbReference type="InterPro" id="IPR008271">
    <property type="entry name" value="Ser/Thr_kinase_AS"/>
</dbReference>
<dbReference type="AlphaFoldDB" id="A0ABD2LZI6"/>
<dbReference type="InterPro" id="IPR011009">
    <property type="entry name" value="Kinase-like_dom_sf"/>
</dbReference>
<dbReference type="PROSITE" id="PS50011">
    <property type="entry name" value="PROTEIN_KINASE_DOM"/>
    <property type="match status" value="1"/>
</dbReference>
<dbReference type="Proteomes" id="UP001620626">
    <property type="component" value="Unassembled WGS sequence"/>
</dbReference>
<feature type="region of interest" description="Disordered" evidence="1">
    <location>
        <begin position="1"/>
        <end position="32"/>
    </location>
</feature>
<feature type="domain" description="Protein kinase" evidence="2">
    <location>
        <begin position="1"/>
        <end position="131"/>
    </location>
</feature>
<accession>A0ABD2LZI6</accession>
<dbReference type="SUPFAM" id="SSF47336">
    <property type="entry name" value="ACP-like"/>
    <property type="match status" value="1"/>
</dbReference>
<feature type="compositionally biased region" description="Basic and acidic residues" evidence="1">
    <location>
        <begin position="16"/>
        <end position="27"/>
    </location>
</feature>
<dbReference type="InterPro" id="IPR000719">
    <property type="entry name" value="Prot_kinase_dom"/>
</dbReference>
<keyword evidence="4" id="KW-1185">Reference proteome</keyword>
<evidence type="ECO:0000313" key="3">
    <source>
        <dbReference type="EMBL" id="KAL3120267.1"/>
    </source>
</evidence>
<dbReference type="EMBL" id="JBICBT010000216">
    <property type="protein sequence ID" value="KAL3120267.1"/>
    <property type="molecule type" value="Genomic_DNA"/>
</dbReference>
<evidence type="ECO:0000313" key="4">
    <source>
        <dbReference type="Proteomes" id="UP001620626"/>
    </source>
</evidence>
<evidence type="ECO:0000259" key="2">
    <source>
        <dbReference type="PROSITE" id="PS50011"/>
    </source>
</evidence>
<evidence type="ECO:0000256" key="1">
    <source>
        <dbReference type="SAM" id="MobiDB-lite"/>
    </source>
</evidence>
<dbReference type="Gene3D" id="1.10.1200.10">
    <property type="entry name" value="ACP-like"/>
    <property type="match status" value="1"/>
</dbReference>
<protein>
    <recommendedName>
        <fullName evidence="2">Protein kinase domain-containing protein</fullName>
    </recommendedName>
</protein>